<dbReference type="EMBL" id="FNQG01000006">
    <property type="protein sequence ID" value="SEA01768.1"/>
    <property type="molecule type" value="Genomic_DNA"/>
</dbReference>
<evidence type="ECO:0000259" key="4">
    <source>
        <dbReference type="PROSITE" id="PS50932"/>
    </source>
</evidence>
<keyword evidence="2" id="KW-0238">DNA-binding</keyword>
<evidence type="ECO:0000313" key="5">
    <source>
        <dbReference type="EMBL" id="SEA01768.1"/>
    </source>
</evidence>
<proteinExistence type="predicted"/>
<dbReference type="RefSeq" id="WP_074671975.1">
    <property type="nucleotide sequence ID" value="NZ_FNQG01000006.1"/>
</dbReference>
<dbReference type="PANTHER" id="PTHR30146">
    <property type="entry name" value="LACI-RELATED TRANSCRIPTIONAL REPRESSOR"/>
    <property type="match status" value="1"/>
</dbReference>
<protein>
    <submittedName>
        <fullName evidence="5">LacI family transcriptional regulator</fullName>
    </submittedName>
</protein>
<organism evidence="5 6">
    <name type="scientific">Selenomonas ruminantium</name>
    <dbReference type="NCBI Taxonomy" id="971"/>
    <lineage>
        <taxon>Bacteria</taxon>
        <taxon>Bacillati</taxon>
        <taxon>Bacillota</taxon>
        <taxon>Negativicutes</taxon>
        <taxon>Selenomonadales</taxon>
        <taxon>Selenomonadaceae</taxon>
        <taxon>Selenomonas</taxon>
    </lineage>
</organism>
<dbReference type="AlphaFoldDB" id="A0A1H3XTC5"/>
<dbReference type="InterPro" id="IPR000843">
    <property type="entry name" value="HTH_LacI"/>
</dbReference>
<evidence type="ECO:0000256" key="2">
    <source>
        <dbReference type="ARBA" id="ARBA00023125"/>
    </source>
</evidence>
<gene>
    <name evidence="5" type="ORF">SAMN05660648_01587</name>
</gene>
<dbReference type="CDD" id="cd01392">
    <property type="entry name" value="HTH_LacI"/>
    <property type="match status" value="1"/>
</dbReference>
<sequence>MKVNIKKISELSGFSPATVSNALNNKKGVNHDTAMQILAIAKECGYITENKIKSIKLVIYHDSGKILSDAPFFNNLLESVTTACRENGMEAKLVNLYRHDADYEQQVERLLEDPSAAILLVGTELNENDAKTFAQTDIPLVLLDCNFADLPFHAVLMENRHSVSRAVSYLASLGHERIGYLQGDVSSPNGDERYEGYEQGMAKHNLTVEKKYLFSLPVSITGAYEYFDGLIAKGVELPTAFVAYNDMVALGVMQALQKHHIRVPEDVSVIGFDDIEFSAVFAPGLTTIKVHTKELGELAVQKLLHLAKNPGSIHTKTQMYTDFVVRGSTAAPAAD</sequence>
<dbReference type="SUPFAM" id="SSF53822">
    <property type="entry name" value="Periplasmic binding protein-like I"/>
    <property type="match status" value="1"/>
</dbReference>
<feature type="domain" description="HTH lacI-type" evidence="4">
    <location>
        <begin position="3"/>
        <end position="57"/>
    </location>
</feature>
<evidence type="ECO:0000256" key="3">
    <source>
        <dbReference type="ARBA" id="ARBA00023163"/>
    </source>
</evidence>
<dbReference type="Pfam" id="PF00356">
    <property type="entry name" value="LacI"/>
    <property type="match status" value="1"/>
</dbReference>
<evidence type="ECO:0000256" key="1">
    <source>
        <dbReference type="ARBA" id="ARBA00023015"/>
    </source>
</evidence>
<dbReference type="Proteomes" id="UP000183469">
    <property type="component" value="Unassembled WGS sequence"/>
</dbReference>
<dbReference type="SMART" id="SM00354">
    <property type="entry name" value="HTH_LACI"/>
    <property type="match status" value="1"/>
</dbReference>
<name>A0A1H3XTC5_SELRU</name>
<dbReference type="GO" id="GO:0000976">
    <property type="term" value="F:transcription cis-regulatory region binding"/>
    <property type="evidence" value="ECO:0007669"/>
    <property type="project" value="TreeGrafter"/>
</dbReference>
<dbReference type="PROSITE" id="PS50932">
    <property type="entry name" value="HTH_LACI_2"/>
    <property type="match status" value="1"/>
</dbReference>
<dbReference type="Pfam" id="PF13377">
    <property type="entry name" value="Peripla_BP_3"/>
    <property type="match status" value="1"/>
</dbReference>
<dbReference type="InterPro" id="IPR010982">
    <property type="entry name" value="Lambda_DNA-bd_dom_sf"/>
</dbReference>
<dbReference type="InterPro" id="IPR046335">
    <property type="entry name" value="LacI/GalR-like_sensor"/>
</dbReference>
<dbReference type="InterPro" id="IPR028082">
    <property type="entry name" value="Peripla_BP_I"/>
</dbReference>
<dbReference type="OrthoDB" id="9784962at2"/>
<evidence type="ECO:0000313" key="6">
    <source>
        <dbReference type="Proteomes" id="UP000183469"/>
    </source>
</evidence>
<dbReference type="SUPFAM" id="SSF47413">
    <property type="entry name" value="lambda repressor-like DNA-binding domains"/>
    <property type="match status" value="1"/>
</dbReference>
<keyword evidence="1" id="KW-0805">Transcription regulation</keyword>
<dbReference type="GO" id="GO:0003700">
    <property type="term" value="F:DNA-binding transcription factor activity"/>
    <property type="evidence" value="ECO:0007669"/>
    <property type="project" value="TreeGrafter"/>
</dbReference>
<dbReference type="PANTHER" id="PTHR30146:SF109">
    <property type="entry name" value="HTH-TYPE TRANSCRIPTIONAL REGULATOR GALS"/>
    <property type="match status" value="1"/>
</dbReference>
<reference evidence="5 6" key="1">
    <citation type="submission" date="2016-10" db="EMBL/GenBank/DDBJ databases">
        <authorList>
            <person name="de Groot N.N."/>
        </authorList>
    </citation>
    <scope>NUCLEOTIDE SEQUENCE [LARGE SCALE GENOMIC DNA]</scope>
    <source>
        <strain evidence="5 6">DSM 2872</strain>
    </source>
</reference>
<dbReference type="Gene3D" id="1.10.260.40">
    <property type="entry name" value="lambda repressor-like DNA-binding domains"/>
    <property type="match status" value="1"/>
</dbReference>
<keyword evidence="3" id="KW-0804">Transcription</keyword>
<dbReference type="Gene3D" id="3.40.50.2300">
    <property type="match status" value="2"/>
</dbReference>
<accession>A0A1H3XTC5</accession>